<evidence type="ECO:0000256" key="2">
    <source>
        <dbReference type="SAM" id="MobiDB-lite"/>
    </source>
</evidence>
<reference evidence="4 5" key="1">
    <citation type="journal article" date="2019" name="Int. J. Syst. Evol. Microbiol.">
        <title>The Global Catalogue of Microorganisms (GCM) 10K type strain sequencing project: providing services to taxonomists for standard genome sequencing and annotation.</title>
        <authorList>
            <consortium name="The Broad Institute Genomics Platform"/>
            <consortium name="The Broad Institute Genome Sequencing Center for Infectious Disease"/>
            <person name="Wu L."/>
            <person name="Ma J."/>
        </authorList>
    </citation>
    <scope>NUCLEOTIDE SEQUENCE [LARGE SCALE GENOMIC DNA]</scope>
    <source>
        <strain evidence="4 5">JCM 12149</strain>
    </source>
</reference>
<dbReference type="InterPro" id="IPR052354">
    <property type="entry name" value="Cell_Wall_Dynamics_Protein"/>
</dbReference>
<dbReference type="InterPro" id="IPR003646">
    <property type="entry name" value="SH3-like_bac-type"/>
</dbReference>
<feature type="region of interest" description="Disordered" evidence="2">
    <location>
        <begin position="208"/>
        <end position="398"/>
    </location>
</feature>
<feature type="compositionally biased region" description="Acidic residues" evidence="2">
    <location>
        <begin position="231"/>
        <end position="240"/>
    </location>
</feature>
<dbReference type="EMBL" id="BAAADM010000026">
    <property type="protein sequence ID" value="GAA0435136.1"/>
    <property type="molecule type" value="Genomic_DNA"/>
</dbReference>
<feature type="compositionally biased region" description="Acidic residues" evidence="2">
    <location>
        <begin position="315"/>
        <end position="325"/>
    </location>
</feature>
<organism evidence="4 5">
    <name type="scientific">Lentibacillus halophilus</name>
    <dbReference type="NCBI Taxonomy" id="295065"/>
    <lineage>
        <taxon>Bacteria</taxon>
        <taxon>Bacillati</taxon>
        <taxon>Bacillota</taxon>
        <taxon>Bacilli</taxon>
        <taxon>Bacillales</taxon>
        <taxon>Bacillaceae</taxon>
        <taxon>Lentibacillus</taxon>
    </lineage>
</organism>
<evidence type="ECO:0000313" key="5">
    <source>
        <dbReference type="Proteomes" id="UP001501459"/>
    </source>
</evidence>
<dbReference type="PANTHER" id="PTHR34408:SF1">
    <property type="entry name" value="GLYCOSYL HYDROLASE FAMILY 19 DOMAIN-CONTAINING PROTEIN HI_1415"/>
    <property type="match status" value="1"/>
</dbReference>
<sequence>MTSHELWRTIMVGVVGLGMLLVTPALTLASSPSFDDVDSSNSHYDAIMELAKRDVVSGYENGEFGVHKQLQRNHGAILFYEALGLSDIASTEKRLSRYDDVDANDMYATKIAAVTPEIFAGSNGSFLPNADMTREQMATTIVSAFDLKDDGTNPDINLDNVNQSHRENVKILAQHDITNQLDHFRPEEAVKRGQFATFLHQSMISTDMIGDSSANDDSNEDETPEDKPNEDSDSSDEESDSGLGSSKPDNPDGDKPNEDSDSSDEESDSGSGSSKPDNPGEDKPNEGSDSSDEESDSGSGSSKPDNPGEDKPNEDSDSSDEESDSGSDASNPDNPGEDKPNEDPDSSDEESDSGSGSSKPDNPDGDKPNEDSDSSDEESDSGQEPPQPDNPAENNYTTTSYNISFSYAMSQQRYPKLDGGGQFIASDELMSYYANPNNFKKGSPEFFQFLKLSYEPGLKADTINDQILAYKGSLKGTAEAFIESGKKHDINVIYLIAHALHETGDGTSALAGGLKVGLDKNHQPQYVTSDNKDDLTDIKTTYNMFGIGAYDSCPKECGAERAYEEGWFSPSEAVIGGSRFITNGYIGQGQDTLYKMRWNPEVPGNHQYATHVEWATVQARRIEKMYDKAGLMDRFALQFEKPEYRQSPDAGQKPTGEDKFAIDESEEGETYATSSDLNIRTYPWGHVKTMLPKGTTVVVISGNSNWYKVKSDEQTGWVSGDFLEKPNPLEVVNIRTVLNVRPEPNKDTESIGHLTNGDIVSGAIGDNGDYIKKNDYYKIIYKGDEAWAHQDYLEEKG</sequence>
<proteinExistence type="predicted"/>
<dbReference type="InterPro" id="IPR002901">
    <property type="entry name" value="MGlyc_endo_b_GlcNAc-like_dom"/>
</dbReference>
<dbReference type="Proteomes" id="UP001501459">
    <property type="component" value="Unassembled WGS sequence"/>
</dbReference>
<dbReference type="Pfam" id="PF01832">
    <property type="entry name" value="Glucosaminidase"/>
    <property type="match status" value="1"/>
</dbReference>
<evidence type="ECO:0000259" key="3">
    <source>
        <dbReference type="PROSITE" id="PS51272"/>
    </source>
</evidence>
<comment type="caution">
    <text evidence="4">The sequence shown here is derived from an EMBL/GenBank/DDBJ whole genome shotgun (WGS) entry which is preliminary data.</text>
</comment>
<dbReference type="PROSITE" id="PS51272">
    <property type="entry name" value="SLH"/>
    <property type="match status" value="1"/>
</dbReference>
<feature type="compositionally biased region" description="Acidic residues" evidence="2">
    <location>
        <begin position="343"/>
        <end position="352"/>
    </location>
</feature>
<accession>A0ABN0Z756</accession>
<dbReference type="Gene3D" id="2.30.30.40">
    <property type="entry name" value="SH3 Domains"/>
    <property type="match status" value="2"/>
</dbReference>
<feature type="domain" description="SLH" evidence="3">
    <location>
        <begin position="30"/>
        <end position="155"/>
    </location>
</feature>
<keyword evidence="1" id="KW-0732">Signal</keyword>
<protein>
    <recommendedName>
        <fullName evidence="3">SLH domain-containing protein</fullName>
    </recommendedName>
</protein>
<name>A0ABN0Z756_9BACI</name>
<dbReference type="InterPro" id="IPR001119">
    <property type="entry name" value="SLH_dom"/>
</dbReference>
<feature type="compositionally biased region" description="Basic and acidic residues" evidence="2">
    <location>
        <begin position="249"/>
        <end position="258"/>
    </location>
</feature>
<gene>
    <name evidence="4" type="ORF">GCM10008983_09620</name>
</gene>
<dbReference type="PANTHER" id="PTHR34408">
    <property type="entry name" value="FAMILY PROTEIN, PUTATIVE-RELATED"/>
    <property type="match status" value="1"/>
</dbReference>
<feature type="compositionally biased region" description="Acidic residues" evidence="2">
    <location>
        <begin position="371"/>
        <end position="381"/>
    </location>
</feature>
<keyword evidence="5" id="KW-1185">Reference proteome</keyword>
<dbReference type="Pfam" id="PF00395">
    <property type="entry name" value="SLH"/>
    <property type="match status" value="2"/>
</dbReference>
<dbReference type="SMART" id="SM00047">
    <property type="entry name" value="LYZ2"/>
    <property type="match status" value="1"/>
</dbReference>
<evidence type="ECO:0000313" key="4">
    <source>
        <dbReference type="EMBL" id="GAA0435136.1"/>
    </source>
</evidence>
<feature type="compositionally biased region" description="Basic and acidic residues" evidence="2">
    <location>
        <begin position="361"/>
        <end position="370"/>
    </location>
</feature>
<feature type="compositionally biased region" description="Acidic residues" evidence="2">
    <location>
        <begin position="259"/>
        <end position="268"/>
    </location>
</feature>
<dbReference type="SMART" id="SM00287">
    <property type="entry name" value="SH3b"/>
    <property type="match status" value="2"/>
</dbReference>
<dbReference type="RefSeq" id="WP_343751527.1">
    <property type="nucleotide sequence ID" value="NZ_BAAADM010000026.1"/>
</dbReference>
<dbReference type="Pfam" id="PF08239">
    <property type="entry name" value="SH3_3"/>
    <property type="match status" value="2"/>
</dbReference>
<evidence type="ECO:0000256" key="1">
    <source>
        <dbReference type="ARBA" id="ARBA00022729"/>
    </source>
</evidence>